<reference evidence="1 2" key="1">
    <citation type="submission" date="2020-03" db="EMBL/GenBank/DDBJ databases">
        <authorList>
            <person name="Ansaldi M."/>
            <person name="Clavijo F."/>
        </authorList>
    </citation>
    <scope>NUCLEOTIDE SEQUENCE [LARGE SCALE GENOMIC DNA]</scope>
</reference>
<dbReference type="Proteomes" id="UP000501273">
    <property type="component" value="Chromosome"/>
</dbReference>
<protein>
    <submittedName>
        <fullName evidence="1">Uncharacterized protein</fullName>
    </submittedName>
</protein>
<dbReference type="EMBL" id="LR778216">
    <property type="protein sequence ID" value="CAB1282916.1"/>
    <property type="molecule type" value="Genomic_DNA"/>
</dbReference>
<sequence>MRAFIQRIKFLLTRKRERRYKVEESWSGQRWFPLLDSATEEQAFFLHFVKPRKYPGLQVRVTRIK</sequence>
<proteinExistence type="predicted"/>
<evidence type="ECO:0000313" key="2">
    <source>
        <dbReference type="Proteomes" id="UP000501273"/>
    </source>
</evidence>
<evidence type="ECO:0000313" key="1">
    <source>
        <dbReference type="EMBL" id="CAB1282916.1"/>
    </source>
</evidence>
<organism evidence="1 2">
    <name type="scientific">Xylella phage Cota</name>
    <dbReference type="NCBI Taxonomy" id="2699877"/>
    <lineage>
        <taxon>Viruses</taxon>
        <taxon>Duplodnaviria</taxon>
        <taxon>Heunggongvirae</taxon>
        <taxon>Uroviricota</taxon>
        <taxon>Caudoviricetes</taxon>
        <taxon>Autographivirales</taxon>
        <taxon>Autonotataviridae</taxon>
        <taxon>Cotavirus</taxon>
        <taxon>Cotavirus cota</taxon>
    </lineage>
</organism>
<accession>A0A6F8ZK33</accession>
<name>A0A6F8ZK33_9CAUD</name>
<keyword evidence="2" id="KW-1185">Reference proteome</keyword>